<protein>
    <submittedName>
        <fullName evidence="4">MerR family transcriptional regulator</fullName>
    </submittedName>
</protein>
<dbReference type="InterPro" id="IPR000551">
    <property type="entry name" value="MerR-type_HTH_dom"/>
</dbReference>
<dbReference type="SMART" id="SM00422">
    <property type="entry name" value="HTH_MERR"/>
    <property type="match status" value="1"/>
</dbReference>
<dbReference type="Proteomes" id="UP001183414">
    <property type="component" value="Unassembled WGS sequence"/>
</dbReference>
<name>A0ABU2P042_9ACTN</name>
<keyword evidence="1" id="KW-0238">DNA-binding</keyword>
<dbReference type="InterPro" id="IPR009061">
    <property type="entry name" value="DNA-bd_dom_put_sf"/>
</dbReference>
<dbReference type="PANTHER" id="PTHR30204:SF89">
    <property type="entry name" value="HTH MERR-TYPE DOMAIN-CONTAINING PROTEIN"/>
    <property type="match status" value="1"/>
</dbReference>
<sequence>MPHTPTGGALGGTAAREPSLRGAAAAPEERPQSIGTVLAALRKDFPEVTVSRIRFLEAEGLVRPERGAGGQRRFRDADVRRLRHVLGLQRDHCLPLHAIRERLGEPGDGEDAAAHPAPAAGYPIDRRVRTGRARLLAATGADEAQCTRWEEYGLLRPDATGHYDVAQVALARTLAELGAHGLEPRHLRAVKAAADRSAALVQQVVAPLRANRDPRVREDAEATARDLAHLTARLHDAFLRAALEPAPHGESRAR</sequence>
<evidence type="ECO:0000313" key="5">
    <source>
        <dbReference type="Proteomes" id="UP001183414"/>
    </source>
</evidence>
<feature type="region of interest" description="Disordered" evidence="2">
    <location>
        <begin position="1"/>
        <end position="31"/>
    </location>
</feature>
<evidence type="ECO:0000313" key="4">
    <source>
        <dbReference type="EMBL" id="MDT0382603.1"/>
    </source>
</evidence>
<evidence type="ECO:0000259" key="3">
    <source>
        <dbReference type="PROSITE" id="PS50937"/>
    </source>
</evidence>
<reference evidence="5" key="1">
    <citation type="submission" date="2023-07" db="EMBL/GenBank/DDBJ databases">
        <title>30 novel species of actinomycetes from the DSMZ collection.</title>
        <authorList>
            <person name="Nouioui I."/>
        </authorList>
    </citation>
    <scope>NUCLEOTIDE SEQUENCE [LARGE SCALE GENOMIC DNA]</scope>
    <source>
        <strain evidence="5">DSM 42041</strain>
    </source>
</reference>
<dbReference type="EMBL" id="JAVREQ010000044">
    <property type="protein sequence ID" value="MDT0382603.1"/>
    <property type="molecule type" value="Genomic_DNA"/>
</dbReference>
<gene>
    <name evidence="4" type="ORF">RM572_28005</name>
</gene>
<evidence type="ECO:0000256" key="2">
    <source>
        <dbReference type="SAM" id="MobiDB-lite"/>
    </source>
</evidence>
<organism evidence="4 5">
    <name type="scientific">Streptomyces hazeniae</name>
    <dbReference type="NCBI Taxonomy" id="3075538"/>
    <lineage>
        <taxon>Bacteria</taxon>
        <taxon>Bacillati</taxon>
        <taxon>Actinomycetota</taxon>
        <taxon>Actinomycetes</taxon>
        <taxon>Kitasatosporales</taxon>
        <taxon>Streptomycetaceae</taxon>
        <taxon>Streptomyces</taxon>
    </lineage>
</organism>
<dbReference type="PROSITE" id="PS50937">
    <property type="entry name" value="HTH_MERR_2"/>
    <property type="match status" value="1"/>
</dbReference>
<accession>A0ABU2P042</accession>
<evidence type="ECO:0000256" key="1">
    <source>
        <dbReference type="ARBA" id="ARBA00023125"/>
    </source>
</evidence>
<dbReference type="InterPro" id="IPR047057">
    <property type="entry name" value="MerR_fam"/>
</dbReference>
<dbReference type="RefSeq" id="WP_311676178.1">
    <property type="nucleotide sequence ID" value="NZ_JAVREQ010000044.1"/>
</dbReference>
<feature type="domain" description="HTH merR-type" evidence="3">
    <location>
        <begin position="48"/>
        <end position="105"/>
    </location>
</feature>
<proteinExistence type="predicted"/>
<dbReference type="SUPFAM" id="SSF46955">
    <property type="entry name" value="Putative DNA-binding domain"/>
    <property type="match status" value="1"/>
</dbReference>
<feature type="compositionally biased region" description="Low complexity" evidence="2">
    <location>
        <begin position="1"/>
        <end position="15"/>
    </location>
</feature>
<comment type="caution">
    <text evidence="4">The sequence shown here is derived from an EMBL/GenBank/DDBJ whole genome shotgun (WGS) entry which is preliminary data.</text>
</comment>
<dbReference type="Gene3D" id="1.10.1660.10">
    <property type="match status" value="1"/>
</dbReference>
<keyword evidence="5" id="KW-1185">Reference proteome</keyword>
<dbReference type="Pfam" id="PF13411">
    <property type="entry name" value="MerR_1"/>
    <property type="match status" value="1"/>
</dbReference>
<dbReference type="PANTHER" id="PTHR30204">
    <property type="entry name" value="REDOX-CYCLING DRUG-SENSING TRANSCRIPTIONAL ACTIVATOR SOXR"/>
    <property type="match status" value="1"/>
</dbReference>
<dbReference type="CDD" id="cd00592">
    <property type="entry name" value="HTH_MerR-like"/>
    <property type="match status" value="1"/>
</dbReference>